<feature type="domain" description="Calmodulin binding protein C-terminal" evidence="10">
    <location>
        <begin position="287"/>
        <end position="342"/>
    </location>
</feature>
<dbReference type="GO" id="GO:0005516">
    <property type="term" value="F:calmodulin binding"/>
    <property type="evidence" value="ECO:0007669"/>
    <property type="project" value="InterPro"/>
</dbReference>
<keyword evidence="3" id="KW-0805">Transcription regulation</keyword>
<evidence type="ECO:0008006" key="13">
    <source>
        <dbReference type="Google" id="ProtNLM"/>
    </source>
</evidence>
<evidence type="ECO:0000256" key="4">
    <source>
        <dbReference type="ARBA" id="ARBA00023125"/>
    </source>
</evidence>
<feature type="domain" description="Calmodulin binding protein central" evidence="9">
    <location>
        <begin position="218"/>
        <end position="281"/>
    </location>
</feature>
<reference evidence="11" key="2">
    <citation type="submission" date="2019-01" db="UniProtKB">
        <authorList>
            <consortium name="EnsemblPlants"/>
        </authorList>
    </citation>
    <scope>IDENTIFICATION</scope>
    <source>
        <strain evidence="11">cv. Heinz 1706</strain>
    </source>
</reference>
<dbReference type="GO" id="GO:0080142">
    <property type="term" value="P:regulation of salicylic acid biosynthetic process"/>
    <property type="evidence" value="ECO:0000318"/>
    <property type="project" value="GO_Central"/>
</dbReference>
<comment type="similarity">
    <text evidence="2">Belongs to the plant ACBP60 protein family.</text>
</comment>
<evidence type="ECO:0000256" key="7">
    <source>
        <dbReference type="ARBA" id="ARBA00023242"/>
    </source>
</evidence>
<feature type="domain" description="Calmodulin binding protein-like N-terminal" evidence="8">
    <location>
        <begin position="79"/>
        <end position="206"/>
    </location>
</feature>
<organism evidence="11">
    <name type="scientific">Solanum lycopersicum</name>
    <name type="common">Tomato</name>
    <name type="synonym">Lycopersicon esculentum</name>
    <dbReference type="NCBI Taxonomy" id="4081"/>
    <lineage>
        <taxon>Eukaryota</taxon>
        <taxon>Viridiplantae</taxon>
        <taxon>Streptophyta</taxon>
        <taxon>Embryophyta</taxon>
        <taxon>Tracheophyta</taxon>
        <taxon>Spermatophyta</taxon>
        <taxon>Magnoliopsida</taxon>
        <taxon>eudicotyledons</taxon>
        <taxon>Gunneridae</taxon>
        <taxon>Pentapetalae</taxon>
        <taxon>asterids</taxon>
        <taxon>lamiids</taxon>
        <taxon>Solanales</taxon>
        <taxon>Solanaceae</taxon>
        <taxon>Solanoideae</taxon>
        <taxon>Solaneae</taxon>
        <taxon>Solanum</taxon>
        <taxon>Solanum subgen. Lycopersicon</taxon>
    </lineage>
</organism>
<evidence type="ECO:0000256" key="1">
    <source>
        <dbReference type="ARBA" id="ARBA00004123"/>
    </source>
</evidence>
<evidence type="ECO:0000256" key="2">
    <source>
        <dbReference type="ARBA" id="ARBA00007214"/>
    </source>
</evidence>
<dbReference type="InParanoid" id="A0A3Q7GFR6"/>
<keyword evidence="6" id="KW-0804">Transcription</keyword>
<dbReference type="PaxDb" id="4081-Solyc03g113940.2.1"/>
<comment type="subcellular location">
    <subcellularLocation>
        <location evidence="1">Nucleus</location>
    </subcellularLocation>
</comment>
<dbReference type="PANTHER" id="PTHR31713">
    <property type="entry name" value="OS02G0177800 PROTEIN"/>
    <property type="match status" value="1"/>
</dbReference>
<dbReference type="STRING" id="4081.A0A3Q7GFR6"/>
<dbReference type="InterPro" id="IPR046829">
    <property type="entry name" value="Calmod_bind_C"/>
</dbReference>
<keyword evidence="12" id="KW-1185">Reference proteome</keyword>
<keyword evidence="5" id="KW-0010">Activator</keyword>
<dbReference type="GO" id="GO:0043565">
    <property type="term" value="F:sequence-specific DNA binding"/>
    <property type="evidence" value="ECO:0000318"/>
    <property type="project" value="GO_Central"/>
</dbReference>
<sequence>MDLGEHSANNSVPVSSSCRKLRKFFNAVLPIVRLRKLMKRLCVNPAVSTKLINLNAFKHVLKGTTHGRKLQEKLNAESLKLQFSNNVRGPIYTGLPIGDQEGNPLDLHLIDCSSQNIMNCGAAASAQVEILVLEKDFTRYIGGEKSLIRGNPQVSLKNGSVSVSHISFKHTRNSLKKRELRLCARVVYPINGIVEAITKPFFVKDRRSMGKSLKPLILDDQVWKLQTIRKDGPFHKRLMKENIETVQDFLTHYFLNRENLLRILGRHMNVKKLDAAVNQAKSKLELKKYVYRQENLRVVFTDVGELIGVQFCKEGHSFSFQQLVQELKAFATDMVKNAFQNGRQNFKILLDDDSFYNGFTSEEAYNYVNDTQQRQPVPNNNVANYMSSTSLKVNNYDNISQINGALPHQFHPDDNDLIDQYLPSIIWD</sequence>
<dbReference type="GO" id="GO:0005634">
    <property type="term" value="C:nucleus"/>
    <property type="evidence" value="ECO:0000318"/>
    <property type="project" value="GO_Central"/>
</dbReference>
<protein>
    <recommendedName>
        <fullName evidence="13">Calmodulin-binding protein</fullName>
    </recommendedName>
</protein>
<dbReference type="Pfam" id="PF20452">
    <property type="entry name" value="Calmod_bind_C"/>
    <property type="match status" value="1"/>
</dbReference>
<dbReference type="InterPro" id="IPR046831">
    <property type="entry name" value="Calmodulin_bind_N"/>
</dbReference>
<dbReference type="Gramene" id="Solyc03g113940.3.1">
    <property type="protein sequence ID" value="Solyc03g113940.3.1"/>
    <property type="gene ID" value="Solyc03g113940.3"/>
</dbReference>
<evidence type="ECO:0000256" key="5">
    <source>
        <dbReference type="ARBA" id="ARBA00023159"/>
    </source>
</evidence>
<dbReference type="Proteomes" id="UP000004994">
    <property type="component" value="Chromosome 3"/>
</dbReference>
<dbReference type="InterPro" id="IPR046830">
    <property type="entry name" value="Calmod_bind_M"/>
</dbReference>
<name>A0A3Q7GFR6_SOLLC</name>
<reference evidence="11" key="1">
    <citation type="journal article" date="2012" name="Nature">
        <title>The tomato genome sequence provides insights into fleshy fruit evolution.</title>
        <authorList>
            <consortium name="Tomato Genome Consortium"/>
        </authorList>
    </citation>
    <scope>NUCLEOTIDE SEQUENCE [LARGE SCALE GENOMIC DNA]</scope>
    <source>
        <strain evidence="11">cv. Heinz 1706</strain>
    </source>
</reference>
<proteinExistence type="inferred from homology"/>
<evidence type="ECO:0000313" key="11">
    <source>
        <dbReference type="EnsemblPlants" id="Solyc03g113940.3.1"/>
    </source>
</evidence>
<evidence type="ECO:0000259" key="10">
    <source>
        <dbReference type="Pfam" id="PF20452"/>
    </source>
</evidence>
<dbReference type="AlphaFoldDB" id="A0A3Q7GFR6"/>
<dbReference type="InterPro" id="IPR012416">
    <property type="entry name" value="CBP60"/>
</dbReference>
<dbReference type="GO" id="GO:0003700">
    <property type="term" value="F:DNA-binding transcription factor activity"/>
    <property type="evidence" value="ECO:0000318"/>
    <property type="project" value="GO_Central"/>
</dbReference>
<keyword evidence="4" id="KW-0238">DNA-binding</keyword>
<evidence type="ECO:0000313" key="12">
    <source>
        <dbReference type="Proteomes" id="UP000004994"/>
    </source>
</evidence>
<evidence type="ECO:0000256" key="3">
    <source>
        <dbReference type="ARBA" id="ARBA00023015"/>
    </source>
</evidence>
<accession>A0A3Q7GFR6</accession>
<evidence type="ECO:0000256" key="6">
    <source>
        <dbReference type="ARBA" id="ARBA00023163"/>
    </source>
</evidence>
<dbReference type="OMA" id="DLHLIDC"/>
<evidence type="ECO:0000259" key="9">
    <source>
        <dbReference type="Pfam" id="PF20451"/>
    </source>
</evidence>
<dbReference type="Pfam" id="PF07887">
    <property type="entry name" value="Calmodulin_bind"/>
    <property type="match status" value="1"/>
</dbReference>
<evidence type="ECO:0000259" key="8">
    <source>
        <dbReference type="Pfam" id="PF07887"/>
    </source>
</evidence>
<dbReference type="Pfam" id="PF20451">
    <property type="entry name" value="Calmod_bind_M"/>
    <property type="match status" value="1"/>
</dbReference>
<dbReference type="EnsemblPlants" id="Solyc03g113940.3.1">
    <property type="protein sequence ID" value="Solyc03g113940.3.1"/>
    <property type="gene ID" value="Solyc03g113940.3"/>
</dbReference>
<keyword evidence="7" id="KW-0539">Nucleus</keyword>
<dbReference type="PANTHER" id="PTHR31713:SF45">
    <property type="entry name" value="CALMODULIN-BINDING PROTEIN 60 A-LIKE"/>
    <property type="match status" value="1"/>
</dbReference>